<gene>
    <name evidence="1" type="ORF">OVN521_LOCUS45855</name>
</gene>
<dbReference type="EMBL" id="CAJOBG010077624">
    <property type="protein sequence ID" value="CAF4619559.1"/>
    <property type="molecule type" value="Genomic_DNA"/>
</dbReference>
<dbReference type="Proteomes" id="UP000663866">
    <property type="component" value="Unassembled WGS sequence"/>
</dbReference>
<proteinExistence type="predicted"/>
<accession>A0A821DCL1</accession>
<sequence length="90" mass="10755">HLFEINAEEISQQLVTNSFMINYEYSKSRDIIYDYDEIEMVLRNKISHFPMIDTEKLQYLNYQFELCGENSSLITNIRARVKQKPLEATE</sequence>
<evidence type="ECO:0000313" key="1">
    <source>
        <dbReference type="EMBL" id="CAF4619559.1"/>
    </source>
</evidence>
<keyword evidence="2" id="KW-1185">Reference proteome</keyword>
<protein>
    <submittedName>
        <fullName evidence="1">Uncharacterized protein</fullName>
    </submittedName>
</protein>
<dbReference type="AlphaFoldDB" id="A0A821DCL1"/>
<feature type="non-terminal residue" evidence="1">
    <location>
        <position position="1"/>
    </location>
</feature>
<reference evidence="1" key="1">
    <citation type="submission" date="2021-02" db="EMBL/GenBank/DDBJ databases">
        <authorList>
            <person name="Nowell W R."/>
        </authorList>
    </citation>
    <scope>NUCLEOTIDE SEQUENCE</scope>
</reference>
<name>A0A821DCL1_9BILA</name>
<evidence type="ECO:0000313" key="2">
    <source>
        <dbReference type="Proteomes" id="UP000663866"/>
    </source>
</evidence>
<organism evidence="1 2">
    <name type="scientific">Rotaria magnacalcarata</name>
    <dbReference type="NCBI Taxonomy" id="392030"/>
    <lineage>
        <taxon>Eukaryota</taxon>
        <taxon>Metazoa</taxon>
        <taxon>Spiralia</taxon>
        <taxon>Gnathifera</taxon>
        <taxon>Rotifera</taxon>
        <taxon>Eurotatoria</taxon>
        <taxon>Bdelloidea</taxon>
        <taxon>Philodinida</taxon>
        <taxon>Philodinidae</taxon>
        <taxon>Rotaria</taxon>
    </lineage>
</organism>
<comment type="caution">
    <text evidence="1">The sequence shown here is derived from an EMBL/GenBank/DDBJ whole genome shotgun (WGS) entry which is preliminary data.</text>
</comment>